<accession>A0A2K9YN99</accession>
<protein>
    <submittedName>
        <fullName evidence="4">Capsid protein</fullName>
    </submittedName>
</protein>
<keyword evidence="5" id="KW-1185">Reference proteome</keyword>
<dbReference type="InterPro" id="IPR010392">
    <property type="entry name" value="Satellite_virus_coat"/>
</dbReference>
<comment type="subcellular location">
    <subcellularLocation>
        <location evidence="1">Virion</location>
    </subcellularLocation>
</comment>
<dbReference type="GO" id="GO:0019028">
    <property type="term" value="C:viral capsid"/>
    <property type="evidence" value="ECO:0007669"/>
    <property type="project" value="UniProtKB-KW"/>
</dbReference>
<dbReference type="InterPro" id="IPR029053">
    <property type="entry name" value="Viral_coat"/>
</dbReference>
<keyword evidence="3" id="KW-0946">Virion</keyword>
<gene>
    <name evidence="4" type="primary">Cap</name>
</gene>
<dbReference type="SUPFAM" id="SSF88650">
    <property type="entry name" value="Satellite viruses"/>
    <property type="match status" value="1"/>
</dbReference>
<evidence type="ECO:0000313" key="4">
    <source>
        <dbReference type="EMBL" id="AUW34330.1"/>
    </source>
</evidence>
<dbReference type="Gene3D" id="2.60.120.20">
    <property type="match status" value="1"/>
</dbReference>
<name>A0A2K9YN99_9CIRC</name>
<evidence type="ECO:0000313" key="5">
    <source>
        <dbReference type="Proteomes" id="UP000287670"/>
    </source>
</evidence>
<dbReference type="Pfam" id="PF03898">
    <property type="entry name" value="TNV_CP"/>
    <property type="match status" value="1"/>
</dbReference>
<dbReference type="EMBL" id="KY312555">
    <property type="protein sequence ID" value="AUW34330.1"/>
    <property type="molecule type" value="Genomic_DNA"/>
</dbReference>
<reference evidence="4 5" key="1">
    <citation type="submission" date="2016-12" db="EMBL/GenBank/DDBJ databases">
        <title>The Fecal Virome of Red-crowned Cranes.</title>
        <authorList>
            <person name="Yang S."/>
            <person name="Wang Y."/>
            <person name="Zhang W."/>
        </authorList>
    </citation>
    <scope>NUCLEOTIDE SEQUENCE [LARGE SCALE GENOMIC DNA]</scope>
    <source>
        <strain evidence="4">Yc-16</strain>
    </source>
</reference>
<evidence type="ECO:0000256" key="1">
    <source>
        <dbReference type="ARBA" id="ARBA00004328"/>
    </source>
</evidence>
<organism evidence="4 5">
    <name type="scientific">Circovirus sp</name>
    <dbReference type="NCBI Taxonomy" id="1964372"/>
    <lineage>
        <taxon>Viruses</taxon>
        <taxon>Monodnaviria</taxon>
        <taxon>Shotokuvirae</taxon>
        <taxon>Cressdnaviricota</taxon>
        <taxon>Arfiviricetes</taxon>
        <taxon>Cirlivirales</taxon>
        <taxon>Circoviridae</taxon>
        <taxon>Circovirus</taxon>
    </lineage>
</organism>
<evidence type="ECO:0000256" key="2">
    <source>
        <dbReference type="ARBA" id="ARBA00022561"/>
    </source>
</evidence>
<evidence type="ECO:0000256" key="3">
    <source>
        <dbReference type="ARBA" id="ARBA00022844"/>
    </source>
</evidence>
<dbReference type="Proteomes" id="UP000287670">
    <property type="component" value="Segment"/>
</dbReference>
<proteinExistence type="predicted"/>
<keyword evidence="2" id="KW-0167">Capsid protein</keyword>
<sequence>MARRRMRRVGPGKRGGTPWAKYAGYAGTAVKALSLATKVASMVNAEKNHLDFSGSYTPSTTAAIIPFGLMAEGTDVGQRIGRSIKLAGLSIRWLFNGSITATGNQNIRVMFLRDNWGTGNAPAVTDVLVGQAIYAFRNVDTTAASRFSVLYDKVIIITDTDGDQSSKMLKLNFKLKNHVTYYGTTATQANLGKGAIYAMIFTDTAANNAVASILDSRMWYYDN</sequence>
<dbReference type="GO" id="GO:0005198">
    <property type="term" value="F:structural molecule activity"/>
    <property type="evidence" value="ECO:0007669"/>
    <property type="project" value="InterPro"/>
</dbReference>
<dbReference type="InterPro" id="IPR037164">
    <property type="entry name" value="Satellite_virus_coat_sf"/>
</dbReference>